<evidence type="ECO:0000256" key="1">
    <source>
        <dbReference type="ARBA" id="ARBA00000086"/>
    </source>
</evidence>
<dbReference type="CDD" id="cd00056">
    <property type="entry name" value="ENDO3c"/>
    <property type="match status" value="1"/>
</dbReference>
<sequence length="260" mass="28800">MVEQERRRTLPPYGQARWSDLATGESPGWDRRTVGTGKVTFRQAAELLAARDPVMARLVAGAPAPRIPLWKETNFESLVRGIVFQQLARPAAVAILGRLIDAAHGELTPDSVLPLSDAVLRKVGFSARKVISLRDLATKVRDGDIVLDNRRLGHLPDDEIIRRLSTVKGIGPWSSQLFIMFQLRRPDVWPVGDLGIRRGYGVAYGIPTPTERELEPLGEQFRPYRTTAAWYCWMAEAVIAGRTPTLPIGDDPILKAHGVA</sequence>
<keyword evidence="3" id="KW-0227">DNA damage</keyword>
<evidence type="ECO:0000313" key="8">
    <source>
        <dbReference type="Proteomes" id="UP000199632"/>
    </source>
</evidence>
<dbReference type="GO" id="GO:0008725">
    <property type="term" value="F:DNA-3-methyladenine glycosylase activity"/>
    <property type="evidence" value="ECO:0007669"/>
    <property type="project" value="TreeGrafter"/>
</dbReference>
<reference evidence="8" key="1">
    <citation type="submission" date="2016-10" db="EMBL/GenBank/DDBJ databases">
        <authorList>
            <person name="Varghese N."/>
            <person name="Submissions S."/>
        </authorList>
    </citation>
    <scope>NUCLEOTIDE SEQUENCE [LARGE SCALE GENOMIC DNA]</scope>
    <source>
        <strain evidence="8">DSM 44718</strain>
    </source>
</reference>
<dbReference type="EC" id="3.2.2.21" evidence="2"/>
<dbReference type="GO" id="GO:0006307">
    <property type="term" value="P:DNA alkylation repair"/>
    <property type="evidence" value="ECO:0007669"/>
    <property type="project" value="TreeGrafter"/>
</dbReference>
<dbReference type="PANTHER" id="PTHR43003:SF5">
    <property type="entry name" value="DNA-3-METHYLADENINE GLYCOSYLASE"/>
    <property type="match status" value="1"/>
</dbReference>
<keyword evidence="8" id="KW-1185">Reference proteome</keyword>
<dbReference type="SMART" id="SM00478">
    <property type="entry name" value="ENDO3c"/>
    <property type="match status" value="1"/>
</dbReference>
<dbReference type="GO" id="GO:0043916">
    <property type="term" value="F:DNA-7-methylguanine glycosylase activity"/>
    <property type="evidence" value="ECO:0007669"/>
    <property type="project" value="TreeGrafter"/>
</dbReference>
<keyword evidence="4" id="KW-0234">DNA repair</keyword>
<dbReference type="SUPFAM" id="SSF48150">
    <property type="entry name" value="DNA-glycosylase"/>
    <property type="match status" value="1"/>
</dbReference>
<dbReference type="Pfam" id="PF00730">
    <property type="entry name" value="HhH-GPD"/>
    <property type="match status" value="1"/>
</dbReference>
<dbReference type="STRING" id="137265.SAMN05421684_6503"/>
<evidence type="ECO:0000256" key="4">
    <source>
        <dbReference type="ARBA" id="ARBA00023204"/>
    </source>
</evidence>
<accession>A0A1H3TWD9</accession>
<dbReference type="GO" id="GO:0032993">
    <property type="term" value="C:protein-DNA complex"/>
    <property type="evidence" value="ECO:0007669"/>
    <property type="project" value="TreeGrafter"/>
</dbReference>
<dbReference type="AlphaFoldDB" id="A0A1H3TWD9"/>
<gene>
    <name evidence="7" type="ORF">SAMN05421684_6503</name>
</gene>
<organism evidence="7 8">
    <name type="scientific">Asanoa ishikariensis</name>
    <dbReference type="NCBI Taxonomy" id="137265"/>
    <lineage>
        <taxon>Bacteria</taxon>
        <taxon>Bacillati</taxon>
        <taxon>Actinomycetota</taxon>
        <taxon>Actinomycetes</taxon>
        <taxon>Micromonosporales</taxon>
        <taxon>Micromonosporaceae</taxon>
        <taxon>Asanoa</taxon>
    </lineage>
</organism>
<dbReference type="EMBL" id="FNQB01000003">
    <property type="protein sequence ID" value="SDZ54563.1"/>
    <property type="molecule type" value="Genomic_DNA"/>
</dbReference>
<feature type="domain" description="HhH-GPD" evidence="6">
    <location>
        <begin position="83"/>
        <end position="237"/>
    </location>
</feature>
<protein>
    <recommendedName>
        <fullName evidence="2">DNA-3-methyladenine glycosylase II</fullName>
        <ecNumber evidence="2">3.2.2.21</ecNumber>
    </recommendedName>
</protein>
<evidence type="ECO:0000259" key="6">
    <source>
        <dbReference type="SMART" id="SM00478"/>
    </source>
</evidence>
<dbReference type="GO" id="GO:0032131">
    <property type="term" value="F:alkylated DNA binding"/>
    <property type="evidence" value="ECO:0007669"/>
    <property type="project" value="TreeGrafter"/>
</dbReference>
<dbReference type="OrthoDB" id="9811249at2"/>
<evidence type="ECO:0000256" key="5">
    <source>
        <dbReference type="SAM" id="MobiDB-lite"/>
    </source>
</evidence>
<dbReference type="InterPro" id="IPR003265">
    <property type="entry name" value="HhH-GPD_domain"/>
</dbReference>
<dbReference type="GO" id="GO:0006285">
    <property type="term" value="P:base-excision repair, AP site formation"/>
    <property type="evidence" value="ECO:0007669"/>
    <property type="project" value="TreeGrafter"/>
</dbReference>
<feature type="region of interest" description="Disordered" evidence="5">
    <location>
        <begin position="1"/>
        <end position="29"/>
    </location>
</feature>
<evidence type="ECO:0000256" key="3">
    <source>
        <dbReference type="ARBA" id="ARBA00022763"/>
    </source>
</evidence>
<proteinExistence type="predicted"/>
<dbReference type="PANTHER" id="PTHR43003">
    <property type="entry name" value="DNA-3-METHYLADENINE GLYCOSYLASE"/>
    <property type="match status" value="1"/>
</dbReference>
<evidence type="ECO:0000313" key="7">
    <source>
        <dbReference type="EMBL" id="SDZ54563.1"/>
    </source>
</evidence>
<dbReference type="Gene3D" id="1.10.340.30">
    <property type="entry name" value="Hypothetical protein, domain 2"/>
    <property type="match status" value="1"/>
</dbReference>
<dbReference type="Gene3D" id="1.10.1670.40">
    <property type="match status" value="1"/>
</dbReference>
<dbReference type="InterPro" id="IPR011257">
    <property type="entry name" value="DNA_glycosylase"/>
</dbReference>
<evidence type="ECO:0000256" key="2">
    <source>
        <dbReference type="ARBA" id="ARBA00012000"/>
    </source>
</evidence>
<dbReference type="InterPro" id="IPR051912">
    <property type="entry name" value="Alkylbase_DNA_Glycosylase/TA"/>
</dbReference>
<dbReference type="Proteomes" id="UP000199632">
    <property type="component" value="Unassembled WGS sequence"/>
</dbReference>
<comment type="catalytic activity">
    <reaction evidence="1">
        <text>Hydrolysis of alkylated DNA, releasing 3-methyladenine, 3-methylguanine, 7-methylguanine and 7-methyladenine.</text>
        <dbReference type="EC" id="3.2.2.21"/>
    </reaction>
</comment>
<name>A0A1H3TWD9_9ACTN</name>
<dbReference type="GO" id="GO:0005737">
    <property type="term" value="C:cytoplasm"/>
    <property type="evidence" value="ECO:0007669"/>
    <property type="project" value="TreeGrafter"/>
</dbReference>